<organism evidence="2 3">
    <name type="scientific">Candidatus Thiomargarita nelsonii</name>
    <dbReference type="NCBI Taxonomy" id="1003181"/>
    <lineage>
        <taxon>Bacteria</taxon>
        <taxon>Pseudomonadati</taxon>
        <taxon>Pseudomonadota</taxon>
        <taxon>Gammaproteobacteria</taxon>
        <taxon>Thiotrichales</taxon>
        <taxon>Thiotrichaceae</taxon>
        <taxon>Thiomargarita</taxon>
    </lineage>
</organism>
<dbReference type="PANTHER" id="PTHR37525">
    <property type="entry name" value="UPF0175 PROTEIN SSL1255"/>
    <property type="match status" value="1"/>
</dbReference>
<evidence type="ECO:0000256" key="1">
    <source>
        <dbReference type="ARBA" id="ARBA00005651"/>
    </source>
</evidence>
<dbReference type="Proteomes" id="UP000030428">
    <property type="component" value="Unassembled WGS sequence"/>
</dbReference>
<comment type="similarity">
    <text evidence="1">Belongs to the UPF0175 family.</text>
</comment>
<dbReference type="InterPro" id="IPR005368">
    <property type="entry name" value="UPF0175"/>
</dbReference>
<gene>
    <name evidence="2" type="ORF">PN36_13520</name>
</gene>
<name>A0A0A6PDM3_9GAMM</name>
<dbReference type="InterPro" id="IPR052264">
    <property type="entry name" value="UPF0175_domain"/>
</dbReference>
<evidence type="ECO:0000313" key="2">
    <source>
        <dbReference type="EMBL" id="KHD08402.1"/>
    </source>
</evidence>
<keyword evidence="3" id="KW-1185">Reference proteome</keyword>
<protein>
    <submittedName>
        <fullName evidence="2">Uncharacterized protein</fullName>
    </submittedName>
</protein>
<dbReference type="AlphaFoldDB" id="A0A0A6PDM3"/>
<dbReference type="PANTHER" id="PTHR37525:SF1">
    <property type="entry name" value="UPF0175 PROTEIN SSL1255"/>
    <property type="match status" value="1"/>
</dbReference>
<comment type="caution">
    <text evidence="2">The sequence shown here is derived from an EMBL/GenBank/DDBJ whole genome shotgun (WGS) entry which is preliminary data.</text>
</comment>
<proteinExistence type="inferred from homology"/>
<sequence>MAQPVLSLEIPRPILLALKVPKKQWAEYLRQTLAVEFYREGKLSLGKAREFAGLSNKWEMIQLLNERNVDLNYSAYDSIADLETLNKLLP</sequence>
<dbReference type="EMBL" id="JSZA02000045">
    <property type="protein sequence ID" value="KHD08402.1"/>
    <property type="molecule type" value="Genomic_DNA"/>
</dbReference>
<reference evidence="2 3" key="1">
    <citation type="journal article" date="2016" name="Front. Microbiol.">
        <title>Single-Cell (Meta-)Genomics of a Dimorphic Candidatus Thiomargarita nelsonii Reveals Genomic Plasticity.</title>
        <authorList>
            <person name="Flood B.E."/>
            <person name="Fliss P."/>
            <person name="Jones D.S."/>
            <person name="Dick G.J."/>
            <person name="Jain S."/>
            <person name="Kaster A.K."/>
            <person name="Winkel M."/>
            <person name="Mussmann M."/>
            <person name="Bailey J."/>
        </authorList>
    </citation>
    <scope>NUCLEOTIDE SEQUENCE [LARGE SCALE GENOMIC DNA]</scope>
    <source>
        <strain evidence="2">Hydrate Ridge</strain>
    </source>
</reference>
<accession>A0A0A6PDM3</accession>
<dbReference type="Pfam" id="PF03683">
    <property type="entry name" value="UPF0175"/>
    <property type="match status" value="1"/>
</dbReference>
<evidence type="ECO:0000313" key="3">
    <source>
        <dbReference type="Proteomes" id="UP000030428"/>
    </source>
</evidence>